<dbReference type="AlphaFoldDB" id="A0A380QNW3"/>
<dbReference type="Pfam" id="PF07927">
    <property type="entry name" value="HicA_toxin"/>
    <property type="match status" value="1"/>
</dbReference>
<keyword evidence="6" id="KW-0694">RNA-binding</keyword>
<dbReference type="InterPro" id="IPR012933">
    <property type="entry name" value="HicA_mRNA_interferase"/>
</dbReference>
<dbReference type="GO" id="GO:0003729">
    <property type="term" value="F:mRNA binding"/>
    <property type="evidence" value="ECO:0007669"/>
    <property type="project" value="InterPro"/>
</dbReference>
<keyword evidence="3" id="KW-0540">Nuclease</keyword>
<keyword evidence="4" id="KW-0255">Endonuclease</keyword>
<comment type="similarity">
    <text evidence="1">Belongs to the HicA mRNA interferase family.</text>
</comment>
<keyword evidence="5" id="KW-0378">Hydrolase</keyword>
<evidence type="ECO:0000256" key="6">
    <source>
        <dbReference type="ARBA" id="ARBA00022884"/>
    </source>
</evidence>
<reference evidence="8 9" key="1">
    <citation type="submission" date="2018-06" db="EMBL/GenBank/DDBJ databases">
        <authorList>
            <consortium name="Pathogen Informatics"/>
            <person name="Doyle S."/>
        </authorList>
    </citation>
    <scope>NUCLEOTIDE SEQUENCE [LARGE SCALE GENOMIC DNA]</scope>
    <source>
        <strain evidence="8 9">NCTC10476</strain>
    </source>
</reference>
<dbReference type="InterPro" id="IPR038570">
    <property type="entry name" value="HicA_sf"/>
</dbReference>
<sequence length="80" mass="8817">MVGIITTSNSLRRPHGQWKINEKVAGCGLANQRRKKNNGGSHITMIRPGVPKIITLPHPRKDISKGLLKQIQRISGITLS</sequence>
<evidence type="ECO:0000256" key="2">
    <source>
        <dbReference type="ARBA" id="ARBA00022649"/>
    </source>
</evidence>
<evidence type="ECO:0000256" key="5">
    <source>
        <dbReference type="ARBA" id="ARBA00022801"/>
    </source>
</evidence>
<accession>A0A380QNW3</accession>
<keyword evidence="9" id="KW-1185">Reference proteome</keyword>
<keyword evidence="7" id="KW-0346">Stress response</keyword>
<evidence type="ECO:0000256" key="1">
    <source>
        <dbReference type="ARBA" id="ARBA00006620"/>
    </source>
</evidence>
<dbReference type="SUPFAM" id="SSF54786">
    <property type="entry name" value="YcfA/nrd intein domain"/>
    <property type="match status" value="1"/>
</dbReference>
<dbReference type="GO" id="GO:0016787">
    <property type="term" value="F:hydrolase activity"/>
    <property type="evidence" value="ECO:0007669"/>
    <property type="project" value="UniProtKB-KW"/>
</dbReference>
<evidence type="ECO:0000256" key="7">
    <source>
        <dbReference type="ARBA" id="ARBA00023016"/>
    </source>
</evidence>
<evidence type="ECO:0000256" key="4">
    <source>
        <dbReference type="ARBA" id="ARBA00022759"/>
    </source>
</evidence>
<keyword evidence="2" id="KW-1277">Toxin-antitoxin system</keyword>
<organism evidence="8 9">
    <name type="scientific">Yersinia ruckeri</name>
    <dbReference type="NCBI Taxonomy" id="29486"/>
    <lineage>
        <taxon>Bacteria</taxon>
        <taxon>Pseudomonadati</taxon>
        <taxon>Pseudomonadota</taxon>
        <taxon>Gammaproteobacteria</taxon>
        <taxon>Enterobacterales</taxon>
        <taxon>Yersiniaceae</taxon>
        <taxon>Yersinia</taxon>
    </lineage>
</organism>
<evidence type="ECO:0000313" key="8">
    <source>
        <dbReference type="EMBL" id="SUQ00116.1"/>
    </source>
</evidence>
<protein>
    <submittedName>
        <fullName evidence="8">YcfA-like protein</fullName>
    </submittedName>
</protein>
<name>A0A380QNW3_YERRU</name>
<dbReference type="Proteomes" id="UP000255169">
    <property type="component" value="Unassembled WGS sequence"/>
</dbReference>
<evidence type="ECO:0000313" key="9">
    <source>
        <dbReference type="Proteomes" id="UP000255169"/>
    </source>
</evidence>
<proteinExistence type="inferred from homology"/>
<evidence type="ECO:0000256" key="3">
    <source>
        <dbReference type="ARBA" id="ARBA00022722"/>
    </source>
</evidence>
<gene>
    <name evidence="8" type="ORF">NCTC10476_01390</name>
</gene>
<dbReference type="Gene3D" id="3.30.920.30">
    <property type="entry name" value="Hypothetical protein"/>
    <property type="match status" value="1"/>
</dbReference>
<dbReference type="EMBL" id="UHJG01000001">
    <property type="protein sequence ID" value="SUQ00116.1"/>
    <property type="molecule type" value="Genomic_DNA"/>
</dbReference>
<dbReference type="GO" id="GO:0004519">
    <property type="term" value="F:endonuclease activity"/>
    <property type="evidence" value="ECO:0007669"/>
    <property type="project" value="UniProtKB-KW"/>
</dbReference>